<dbReference type="CDD" id="cd04301">
    <property type="entry name" value="NAT_SF"/>
    <property type="match status" value="1"/>
</dbReference>
<sequence length="170" mass="20150">MIWFEELQMRKKLSRIYAAYESTFPEDERREQKQFLALLENPDCFIFAVKNDDDFVGYLILWKLENSCFLEHFEVFEEYRNLKLGSQILAELKEKFGNIVLESEPNSLGEMAERRINFYIRNGFSVISQDYIQPSYGIGKNSINLFLLSNFAVENVKKIEEELLSKVYQL</sequence>
<dbReference type="OrthoDB" id="9127144at2"/>
<keyword evidence="3" id="KW-1185">Reference proteome</keyword>
<proteinExistence type="predicted"/>
<dbReference type="Proteomes" id="UP000294419">
    <property type="component" value="Chromosome"/>
</dbReference>
<reference evidence="2 3" key="1">
    <citation type="submission" date="2019-03" db="EMBL/GenBank/DDBJ databases">
        <authorList>
            <person name="Kim H."/>
            <person name="Yu S.-M."/>
        </authorList>
    </citation>
    <scope>NUCLEOTIDE SEQUENCE [LARGE SCALE GENOMIC DNA]</scope>
    <source>
        <strain evidence="2 3">NBC122</strain>
    </source>
</reference>
<dbReference type="RefSeq" id="WP_133438940.1">
    <property type="nucleotide sequence ID" value="NZ_CP037954.1"/>
</dbReference>
<dbReference type="AlphaFoldDB" id="A0A4P6ZD88"/>
<gene>
    <name evidence="2" type="ORF">NBC122_00600</name>
</gene>
<evidence type="ECO:0000313" key="3">
    <source>
        <dbReference type="Proteomes" id="UP000294419"/>
    </source>
</evidence>
<organism evidence="2 3">
    <name type="scientific">Chryseobacterium salivictor</name>
    <dbReference type="NCBI Taxonomy" id="2547600"/>
    <lineage>
        <taxon>Bacteria</taxon>
        <taxon>Pseudomonadati</taxon>
        <taxon>Bacteroidota</taxon>
        <taxon>Flavobacteriia</taxon>
        <taxon>Flavobacteriales</taxon>
        <taxon>Weeksellaceae</taxon>
        <taxon>Chryseobacterium group</taxon>
        <taxon>Chryseobacterium</taxon>
    </lineage>
</organism>
<dbReference type="PROSITE" id="PS51186">
    <property type="entry name" value="GNAT"/>
    <property type="match status" value="1"/>
</dbReference>
<feature type="domain" description="N-acetyltransferase" evidence="1">
    <location>
        <begin position="2"/>
        <end position="160"/>
    </location>
</feature>
<dbReference type="SUPFAM" id="SSF55729">
    <property type="entry name" value="Acyl-CoA N-acyltransferases (Nat)"/>
    <property type="match status" value="1"/>
</dbReference>
<dbReference type="InterPro" id="IPR000182">
    <property type="entry name" value="GNAT_dom"/>
</dbReference>
<evidence type="ECO:0000313" key="2">
    <source>
        <dbReference type="EMBL" id="QBO57437.1"/>
    </source>
</evidence>
<evidence type="ECO:0000259" key="1">
    <source>
        <dbReference type="PROSITE" id="PS51186"/>
    </source>
</evidence>
<dbReference type="GO" id="GO:0016747">
    <property type="term" value="F:acyltransferase activity, transferring groups other than amino-acyl groups"/>
    <property type="evidence" value="ECO:0007669"/>
    <property type="project" value="InterPro"/>
</dbReference>
<dbReference type="Gene3D" id="3.40.630.30">
    <property type="match status" value="1"/>
</dbReference>
<accession>A0A4P6ZD88</accession>
<dbReference type="KEGG" id="csal:NBC122_00600"/>
<protein>
    <recommendedName>
        <fullName evidence="1">N-acetyltransferase domain-containing protein</fullName>
    </recommendedName>
</protein>
<dbReference type="InterPro" id="IPR016181">
    <property type="entry name" value="Acyl_CoA_acyltransferase"/>
</dbReference>
<dbReference type="Pfam" id="PF00583">
    <property type="entry name" value="Acetyltransf_1"/>
    <property type="match status" value="1"/>
</dbReference>
<dbReference type="EMBL" id="CP037954">
    <property type="protein sequence ID" value="QBO57437.1"/>
    <property type="molecule type" value="Genomic_DNA"/>
</dbReference>
<name>A0A4P6ZD88_9FLAO</name>